<proteinExistence type="predicted"/>
<accession>A0ABQ8SQ79</accession>
<name>A0ABQ8SQ79_PERAM</name>
<keyword evidence="2" id="KW-1185">Reference proteome</keyword>
<reference evidence="1 2" key="1">
    <citation type="journal article" date="2022" name="Allergy">
        <title>Genome assembly and annotation of Periplaneta americana reveal a comprehensive cockroach allergen profile.</title>
        <authorList>
            <person name="Wang L."/>
            <person name="Xiong Q."/>
            <person name="Saelim N."/>
            <person name="Wang L."/>
            <person name="Nong W."/>
            <person name="Wan A.T."/>
            <person name="Shi M."/>
            <person name="Liu X."/>
            <person name="Cao Q."/>
            <person name="Hui J.H.L."/>
            <person name="Sookrung N."/>
            <person name="Leung T.F."/>
            <person name="Tungtrongchitr A."/>
            <person name="Tsui S.K.W."/>
        </authorList>
    </citation>
    <scope>NUCLEOTIDE SEQUENCE [LARGE SCALE GENOMIC DNA]</scope>
    <source>
        <strain evidence="1">PWHHKU_190912</strain>
    </source>
</reference>
<sequence length="128" mass="14761">MERYTKVEYSDILFAYGAARENCGEAQKIYRELHPDRAGPDHKTFISVHICLRDTDTFHVIRYYQNMLPDLLKDALLAVTNDIWLLHDGATPHFAQHVINHLDFAFDYIVGLDEADLCHGLLGRRISC</sequence>
<dbReference type="Proteomes" id="UP001148838">
    <property type="component" value="Unassembled WGS sequence"/>
</dbReference>
<gene>
    <name evidence="1" type="ORF">ANN_18961</name>
</gene>
<protein>
    <recommendedName>
        <fullName evidence="3">DUF4817 domain-containing protein</fullName>
    </recommendedName>
</protein>
<evidence type="ECO:0008006" key="3">
    <source>
        <dbReference type="Google" id="ProtNLM"/>
    </source>
</evidence>
<comment type="caution">
    <text evidence="1">The sequence shown here is derived from an EMBL/GenBank/DDBJ whole genome shotgun (WGS) entry which is preliminary data.</text>
</comment>
<evidence type="ECO:0000313" key="1">
    <source>
        <dbReference type="EMBL" id="KAJ4436330.1"/>
    </source>
</evidence>
<evidence type="ECO:0000313" key="2">
    <source>
        <dbReference type="Proteomes" id="UP001148838"/>
    </source>
</evidence>
<organism evidence="1 2">
    <name type="scientific">Periplaneta americana</name>
    <name type="common">American cockroach</name>
    <name type="synonym">Blatta americana</name>
    <dbReference type="NCBI Taxonomy" id="6978"/>
    <lineage>
        <taxon>Eukaryota</taxon>
        <taxon>Metazoa</taxon>
        <taxon>Ecdysozoa</taxon>
        <taxon>Arthropoda</taxon>
        <taxon>Hexapoda</taxon>
        <taxon>Insecta</taxon>
        <taxon>Pterygota</taxon>
        <taxon>Neoptera</taxon>
        <taxon>Polyneoptera</taxon>
        <taxon>Dictyoptera</taxon>
        <taxon>Blattodea</taxon>
        <taxon>Blattoidea</taxon>
        <taxon>Blattidae</taxon>
        <taxon>Blattinae</taxon>
        <taxon>Periplaneta</taxon>
    </lineage>
</organism>
<dbReference type="EMBL" id="JAJSOF020000023">
    <property type="protein sequence ID" value="KAJ4436330.1"/>
    <property type="molecule type" value="Genomic_DNA"/>
</dbReference>